<dbReference type="RefSeq" id="XP_066828271.1">
    <property type="nucleotide sequence ID" value="XM_066971210.1"/>
</dbReference>
<accession>A0ABP0ZG22</accession>
<dbReference type="InterPro" id="IPR004006">
    <property type="entry name" value="DhaK_dom"/>
</dbReference>
<evidence type="ECO:0000256" key="4">
    <source>
        <dbReference type="ARBA" id="ARBA00022679"/>
    </source>
</evidence>
<dbReference type="PROSITE" id="PS51480">
    <property type="entry name" value="DHAL"/>
    <property type="match status" value="1"/>
</dbReference>
<proteinExistence type="inferred from homology"/>
<dbReference type="InterPro" id="IPR036117">
    <property type="entry name" value="DhaL_dom_sf"/>
</dbReference>
<dbReference type="Proteomes" id="UP001497383">
    <property type="component" value="Chromosome 2"/>
</dbReference>
<comment type="similarity">
    <text evidence="3">Belongs to the dihydroxyacetone kinase (DAK) family.</text>
</comment>
<dbReference type="PANTHER" id="PTHR28629">
    <property type="entry name" value="TRIOKINASE/FMN CYCLASE"/>
    <property type="match status" value="1"/>
</dbReference>
<gene>
    <name evidence="13" type="ORF">LODBEIA_P13330</name>
</gene>
<dbReference type="InterPro" id="IPR012734">
    <property type="entry name" value="DhaK_ATP"/>
</dbReference>
<keyword evidence="5" id="KW-0547">Nucleotide-binding</keyword>
<keyword evidence="7" id="KW-0319">Glycerol metabolism</keyword>
<dbReference type="Gene3D" id="3.30.1180.20">
    <property type="entry name" value="Dihydroxyacetone kinase, domain 2"/>
    <property type="match status" value="1"/>
</dbReference>
<organism evidence="13 14">
    <name type="scientific">Lodderomyces beijingensis</name>
    <dbReference type="NCBI Taxonomy" id="1775926"/>
    <lineage>
        <taxon>Eukaryota</taxon>
        <taxon>Fungi</taxon>
        <taxon>Dikarya</taxon>
        <taxon>Ascomycota</taxon>
        <taxon>Saccharomycotina</taxon>
        <taxon>Pichiomycetes</taxon>
        <taxon>Debaryomycetaceae</taxon>
        <taxon>Candida/Lodderomyces clade</taxon>
        <taxon>Lodderomyces</taxon>
    </lineage>
</organism>
<dbReference type="EMBL" id="OZ022406">
    <property type="protein sequence ID" value="CAK9436811.1"/>
    <property type="molecule type" value="Genomic_DNA"/>
</dbReference>
<evidence type="ECO:0000256" key="3">
    <source>
        <dbReference type="ARBA" id="ARBA00008757"/>
    </source>
</evidence>
<evidence type="ECO:0000256" key="1">
    <source>
        <dbReference type="ARBA" id="ARBA00003264"/>
    </source>
</evidence>
<dbReference type="Pfam" id="PF02733">
    <property type="entry name" value="Dak1"/>
    <property type="match status" value="1"/>
</dbReference>
<comment type="catalytic activity">
    <reaction evidence="10">
        <text>dihydroxyacetone + ATP = dihydroxyacetone phosphate + ADP + H(+)</text>
        <dbReference type="Rhea" id="RHEA:15773"/>
        <dbReference type="ChEBI" id="CHEBI:15378"/>
        <dbReference type="ChEBI" id="CHEBI:16016"/>
        <dbReference type="ChEBI" id="CHEBI:30616"/>
        <dbReference type="ChEBI" id="CHEBI:57642"/>
        <dbReference type="ChEBI" id="CHEBI:456216"/>
        <dbReference type="EC" id="2.7.1.29"/>
    </reaction>
</comment>
<comment type="catalytic activity">
    <reaction evidence="9">
        <text>D-glyceraldehyde + ATP = D-glyceraldehyde 3-phosphate + ADP + H(+)</text>
        <dbReference type="Rhea" id="RHEA:13941"/>
        <dbReference type="ChEBI" id="CHEBI:15378"/>
        <dbReference type="ChEBI" id="CHEBI:17378"/>
        <dbReference type="ChEBI" id="CHEBI:30616"/>
        <dbReference type="ChEBI" id="CHEBI:59776"/>
        <dbReference type="ChEBI" id="CHEBI:456216"/>
        <dbReference type="EC" id="2.7.1.28"/>
    </reaction>
</comment>
<evidence type="ECO:0000259" key="12">
    <source>
        <dbReference type="PROSITE" id="PS51481"/>
    </source>
</evidence>
<dbReference type="Gene3D" id="3.40.50.10440">
    <property type="entry name" value="Dihydroxyacetone kinase, domain 1"/>
    <property type="match status" value="1"/>
</dbReference>
<evidence type="ECO:0008006" key="15">
    <source>
        <dbReference type="Google" id="ProtNLM"/>
    </source>
</evidence>
<comment type="pathway">
    <text evidence="2">Polyol metabolism; glycerol fermentation; glycerone phosphate from glycerol (oxidative route): step 2/2.</text>
</comment>
<dbReference type="InterPro" id="IPR004007">
    <property type="entry name" value="DhaL_dom"/>
</dbReference>
<protein>
    <recommendedName>
        <fullName evidence="15">Dihydroxyacetone kinase</fullName>
    </recommendedName>
</protein>
<dbReference type="SMART" id="SM01120">
    <property type="entry name" value="Dak2"/>
    <property type="match status" value="1"/>
</dbReference>
<evidence type="ECO:0000256" key="5">
    <source>
        <dbReference type="ARBA" id="ARBA00022741"/>
    </source>
</evidence>
<feature type="domain" description="DhaK" evidence="12">
    <location>
        <begin position="11"/>
        <end position="358"/>
    </location>
</feature>
<reference evidence="13 14" key="1">
    <citation type="submission" date="2024-03" db="EMBL/GenBank/DDBJ databases">
        <authorList>
            <person name="Brejova B."/>
        </authorList>
    </citation>
    <scope>NUCLEOTIDE SEQUENCE [LARGE SCALE GENOMIC DNA]</scope>
    <source>
        <strain evidence="13 14">CBS 14171</strain>
    </source>
</reference>
<keyword evidence="14" id="KW-1185">Reference proteome</keyword>
<dbReference type="InterPro" id="IPR050861">
    <property type="entry name" value="Dihydroxyacetone_Kinase"/>
</dbReference>
<evidence type="ECO:0000256" key="6">
    <source>
        <dbReference type="ARBA" id="ARBA00022777"/>
    </source>
</evidence>
<evidence type="ECO:0000256" key="2">
    <source>
        <dbReference type="ARBA" id="ARBA00004778"/>
    </source>
</evidence>
<dbReference type="SUPFAM" id="SSF101473">
    <property type="entry name" value="DhaL-like"/>
    <property type="match status" value="1"/>
</dbReference>
<keyword evidence="4" id="KW-0808">Transferase</keyword>
<dbReference type="Pfam" id="PF02734">
    <property type="entry name" value="Dak2"/>
    <property type="match status" value="1"/>
</dbReference>
<evidence type="ECO:0000313" key="13">
    <source>
        <dbReference type="EMBL" id="CAK9436811.1"/>
    </source>
</evidence>
<evidence type="ECO:0000256" key="8">
    <source>
        <dbReference type="ARBA" id="ARBA00022840"/>
    </source>
</evidence>
<evidence type="ECO:0000256" key="10">
    <source>
        <dbReference type="ARBA" id="ARBA00048898"/>
    </source>
</evidence>
<dbReference type="NCBIfam" id="TIGR02361">
    <property type="entry name" value="dak_ATP"/>
    <property type="match status" value="1"/>
</dbReference>
<dbReference type="GeneID" id="92206529"/>
<evidence type="ECO:0000256" key="9">
    <source>
        <dbReference type="ARBA" id="ARBA00047974"/>
    </source>
</evidence>
<dbReference type="PANTHER" id="PTHR28629:SF4">
    <property type="entry name" value="TRIOKINASE_FMN CYCLASE"/>
    <property type="match status" value="1"/>
</dbReference>
<comment type="function">
    <text evidence="1">Catalyzes both the phosphorylation of dihydroxyacetone and of glyceraldehyde.</text>
</comment>
<name>A0ABP0ZG22_9ASCO</name>
<evidence type="ECO:0000256" key="7">
    <source>
        <dbReference type="ARBA" id="ARBA00022798"/>
    </source>
</evidence>
<dbReference type="SUPFAM" id="SSF82549">
    <property type="entry name" value="DAK1/DegV-like"/>
    <property type="match status" value="1"/>
</dbReference>
<evidence type="ECO:0000259" key="11">
    <source>
        <dbReference type="PROSITE" id="PS51480"/>
    </source>
</evidence>
<dbReference type="Gene3D" id="1.25.40.340">
    <property type="match status" value="1"/>
</dbReference>
<sequence>MTLTKSWKYDEGEDIVLTQLQGLVAANPYVRLIPSEKVVFNPHSDTKEKIAVVSGGGAGHEPLHGGFVGENLLDAAVSGHIFASPSTKQIMAAIKTKSDKKKGTIIVVKNYTGDVLHFGLVAERAKSEGYNVELVAVSDDVAVGRQQNRMVGRRGLAGTAIVHKVLGAATAATAGNTKATLKEVSELGVTVNENLATLAASLDRTSVPGKGEQEIEFNAVDEAELGLGIHNEPGTKLKPIPGLSDLIKDMLYKLTSPEDKDRHYVDFDLESDDYVLVINNIGGTSSFELYAITEHVIKLLPFKKAPKRVLVSDFVTSFNSPGFSISLLNLSNIDKKNVHFKSSDVLDFLDAPTNAPGWKPKTYAAKYWDEGSKKRCDVESPMKNESVVTSDLKIDPKTFESQLTNALNNLLKEEPKVTHYDTLVGDGDCGETLAAGANSILKALKDDSEFKKHLSDPVATLYTITELVEDSMGGTSGGLYSIFLTALVQNLKSAKEVDTKTMGDALYQALHNGLFKYTKARVGGRTMVDTLQPFIDTLHETGDLQTAVDAAKNGCEKTKELDATFGRSSYVNKSDLEAEGGIPDPGAVGLLALIEGYVSSV</sequence>
<keyword evidence="6" id="KW-0418">Kinase</keyword>
<feature type="domain" description="DhaL" evidence="11">
    <location>
        <begin position="397"/>
        <end position="599"/>
    </location>
</feature>
<evidence type="ECO:0000313" key="14">
    <source>
        <dbReference type="Proteomes" id="UP001497383"/>
    </source>
</evidence>
<dbReference type="PROSITE" id="PS51481">
    <property type="entry name" value="DHAK"/>
    <property type="match status" value="1"/>
</dbReference>
<keyword evidence="8" id="KW-0067">ATP-binding</keyword>